<dbReference type="Proteomes" id="UP000197003">
    <property type="component" value="Chromosome"/>
</dbReference>
<evidence type="ECO:0000313" key="3">
    <source>
        <dbReference type="Proteomes" id="UP000197003"/>
    </source>
</evidence>
<gene>
    <name evidence="2" type="ORF">B9G79_01495</name>
</gene>
<dbReference type="OrthoDB" id="9342542at2"/>
<protein>
    <submittedName>
        <fullName evidence="2">Uncharacterized protein</fullName>
    </submittedName>
</protein>
<dbReference type="EMBL" id="CP020946">
    <property type="protein sequence ID" value="ASD62329.1"/>
    <property type="molecule type" value="Genomic_DNA"/>
</dbReference>
<evidence type="ECO:0000256" key="1">
    <source>
        <dbReference type="SAM" id="SignalP"/>
    </source>
</evidence>
<name>A0A1Z3N4D1_BDEBC</name>
<reference evidence="2 3" key="1">
    <citation type="submission" date="2017-04" db="EMBL/GenBank/DDBJ databases">
        <title>Whole genome sequence of Bdellovibrio bacteriovorus strain SSB218315.</title>
        <authorList>
            <person name="Oyedara O."/>
            <person name="Rodriguez-Perez M.A."/>
        </authorList>
    </citation>
    <scope>NUCLEOTIDE SEQUENCE [LARGE SCALE GENOMIC DNA]</scope>
    <source>
        <strain evidence="2 3">SSB218315</strain>
    </source>
</reference>
<organism evidence="2 3">
    <name type="scientific">Bdellovibrio bacteriovorus</name>
    <dbReference type="NCBI Taxonomy" id="959"/>
    <lineage>
        <taxon>Bacteria</taxon>
        <taxon>Pseudomonadati</taxon>
        <taxon>Bdellovibrionota</taxon>
        <taxon>Bdellovibrionia</taxon>
        <taxon>Bdellovibrionales</taxon>
        <taxon>Pseudobdellovibrionaceae</taxon>
        <taxon>Bdellovibrio</taxon>
    </lineage>
</organism>
<feature type="chain" id="PRO_5012238540" evidence="1">
    <location>
        <begin position="19"/>
        <end position="257"/>
    </location>
</feature>
<evidence type="ECO:0000313" key="2">
    <source>
        <dbReference type="EMBL" id="ASD62329.1"/>
    </source>
</evidence>
<feature type="signal peptide" evidence="1">
    <location>
        <begin position="1"/>
        <end position="18"/>
    </location>
</feature>
<dbReference type="AlphaFoldDB" id="A0A1Z3N4D1"/>
<sequence>MRALISFIILAFSFQSLAGFDDVIPEKRVVFNPVVSTSARTLPQWQFGYQRAGGANVNSHMLTNALSMGVLPRLEIGTVPMFYATASGSRNYTVKGNFYRGENFDWAASFTETRFRSEVKKEGKVVERPDLVLRSTQLGFNYRPDWNENVTMSPFITQVCGHIDSTNGLIFVYSLKCEAEYGLDIQYQIKDREWITLAYGHLREAGLSPYEQMNTGVGLAWSQLRPKEMFSRPSVGVYYTPDTQDTLFLLSTTFFEL</sequence>
<proteinExistence type="predicted"/>
<keyword evidence="1" id="KW-0732">Signal</keyword>
<accession>A0A1Z3N4D1</accession>
<dbReference type="RefSeq" id="WP_088563978.1">
    <property type="nucleotide sequence ID" value="NZ_CP020946.1"/>
</dbReference>